<dbReference type="InterPro" id="IPR036280">
    <property type="entry name" value="Multihaem_cyt_sf"/>
</dbReference>
<sequence length="230" mass="25987">MKRAGILSLFTLLFLSFIVVWNRSYESGLEDAYIPLDASDAVPSIPSEEGVFKRAEFALEYDKMPYDENHQRSLDTYYENRAYYGAPPYIPHEVTEERNMGGNSCLKCHENGGYAAKFKMYTPVTPHPEMINCRQCHVSQLTASAFKGTNFPKNKAPKAGENNALVSSPPIIPHQIQMRENCLSCHAGPAAPKEIRVTHPERVNCRQCHVLNNKKTADIGNFKKYLNETK</sequence>
<dbReference type="RefSeq" id="WP_311593329.1">
    <property type="nucleotide sequence ID" value="NZ_JAVRHV010000004.1"/>
</dbReference>
<reference evidence="1 2" key="1">
    <citation type="submission" date="2023-09" db="EMBL/GenBank/DDBJ databases">
        <authorList>
            <person name="Rey-Velasco X."/>
        </authorList>
    </citation>
    <scope>NUCLEOTIDE SEQUENCE [LARGE SCALE GENOMIC DNA]</scope>
    <source>
        <strain evidence="1 2">P050</strain>
    </source>
</reference>
<dbReference type="SUPFAM" id="SSF48695">
    <property type="entry name" value="Multiheme cytochromes"/>
    <property type="match status" value="1"/>
</dbReference>
<evidence type="ECO:0000313" key="1">
    <source>
        <dbReference type="EMBL" id="MDT0553327.1"/>
    </source>
</evidence>
<dbReference type="InterPro" id="IPR005591">
    <property type="entry name" value="NapB"/>
</dbReference>
<dbReference type="GO" id="GO:0050140">
    <property type="term" value="F:nitrate reductase (cytochrome) activity"/>
    <property type="evidence" value="ECO:0007669"/>
    <property type="project" value="UniProtKB-EC"/>
</dbReference>
<dbReference type="Proteomes" id="UP001252186">
    <property type="component" value="Unassembled WGS sequence"/>
</dbReference>
<gene>
    <name evidence="1" type="ORF">RM519_08735</name>
</gene>
<keyword evidence="1" id="KW-0560">Oxidoreductase</keyword>
<keyword evidence="2" id="KW-1185">Reference proteome</keyword>
<proteinExistence type="predicted"/>
<comment type="caution">
    <text evidence="1">The sequence shown here is derived from an EMBL/GenBank/DDBJ whole genome shotgun (WGS) entry which is preliminary data.</text>
</comment>
<dbReference type="EC" id="1.9.6.1" evidence="1"/>
<protein>
    <submittedName>
        <fullName evidence="1">Nitrate reductase cytochrome c-type subunit</fullName>
        <ecNumber evidence="1">1.9.6.1</ecNumber>
    </submittedName>
</protein>
<accession>A0ABU2Y554</accession>
<name>A0ABU2Y554_9FLAO</name>
<dbReference type="Pfam" id="PF03892">
    <property type="entry name" value="NapB"/>
    <property type="match status" value="1"/>
</dbReference>
<organism evidence="1 2">
    <name type="scientific">Urechidicola vernalis</name>
    <dbReference type="NCBI Taxonomy" id="3075600"/>
    <lineage>
        <taxon>Bacteria</taxon>
        <taxon>Pseudomonadati</taxon>
        <taxon>Bacteroidota</taxon>
        <taxon>Flavobacteriia</taxon>
        <taxon>Flavobacteriales</taxon>
        <taxon>Flavobacteriaceae</taxon>
        <taxon>Urechidicola</taxon>
    </lineage>
</organism>
<dbReference type="EMBL" id="JAVRHV010000004">
    <property type="protein sequence ID" value="MDT0553327.1"/>
    <property type="molecule type" value="Genomic_DNA"/>
</dbReference>
<evidence type="ECO:0000313" key="2">
    <source>
        <dbReference type="Proteomes" id="UP001252186"/>
    </source>
</evidence>
<dbReference type="Gene3D" id="3.90.10.10">
    <property type="entry name" value="Cytochrome C3"/>
    <property type="match status" value="1"/>
</dbReference>